<proteinExistence type="predicted"/>
<gene>
    <name evidence="1" type="ORF">GCM10011383_22520</name>
</gene>
<name>A0ABQ1U4S2_9BACT</name>
<accession>A0ABQ1U4S2</accession>
<protein>
    <submittedName>
        <fullName evidence="1">Uncharacterized protein</fullName>
    </submittedName>
</protein>
<organism evidence="1 2">
    <name type="scientific">Hymenobacter cavernae</name>
    <dbReference type="NCBI Taxonomy" id="2044852"/>
    <lineage>
        <taxon>Bacteria</taxon>
        <taxon>Pseudomonadati</taxon>
        <taxon>Bacteroidota</taxon>
        <taxon>Cytophagia</taxon>
        <taxon>Cytophagales</taxon>
        <taxon>Hymenobacteraceae</taxon>
        <taxon>Hymenobacter</taxon>
    </lineage>
</organism>
<reference evidence="2" key="1">
    <citation type="journal article" date="2019" name="Int. J. Syst. Evol. Microbiol.">
        <title>The Global Catalogue of Microorganisms (GCM) 10K type strain sequencing project: providing services to taxonomists for standard genome sequencing and annotation.</title>
        <authorList>
            <consortium name="The Broad Institute Genomics Platform"/>
            <consortium name="The Broad Institute Genome Sequencing Center for Infectious Disease"/>
            <person name="Wu L."/>
            <person name="Ma J."/>
        </authorList>
    </citation>
    <scope>NUCLEOTIDE SEQUENCE [LARGE SCALE GENOMIC DNA]</scope>
    <source>
        <strain evidence="2">CGMCC 1.15197</strain>
    </source>
</reference>
<comment type="caution">
    <text evidence="1">The sequence shown here is derived from an EMBL/GenBank/DDBJ whole genome shotgun (WGS) entry which is preliminary data.</text>
</comment>
<keyword evidence="2" id="KW-1185">Reference proteome</keyword>
<sequence length="47" mass="5480">MALWIHQQQARAQVLHQGFQLALVAVRVLLSYRQLLFQRGRTSFRGS</sequence>
<evidence type="ECO:0000313" key="1">
    <source>
        <dbReference type="EMBL" id="GGF10803.1"/>
    </source>
</evidence>
<dbReference type="Proteomes" id="UP000632273">
    <property type="component" value="Unassembled WGS sequence"/>
</dbReference>
<dbReference type="EMBL" id="BMHT01000003">
    <property type="protein sequence ID" value="GGF10803.1"/>
    <property type="molecule type" value="Genomic_DNA"/>
</dbReference>
<evidence type="ECO:0000313" key="2">
    <source>
        <dbReference type="Proteomes" id="UP000632273"/>
    </source>
</evidence>